<dbReference type="GO" id="GO:0032040">
    <property type="term" value="C:small-subunit processome"/>
    <property type="evidence" value="ECO:0007669"/>
    <property type="project" value="TreeGrafter"/>
</dbReference>
<feature type="compositionally biased region" description="Acidic residues" evidence="1">
    <location>
        <begin position="805"/>
        <end position="833"/>
    </location>
</feature>
<protein>
    <submittedName>
        <fullName evidence="2">Small subunit processome component 20 homolog</fullName>
    </submittedName>
</protein>
<dbReference type="AlphaFoldDB" id="A0A8D8V2J0"/>
<evidence type="ECO:0000313" key="2">
    <source>
        <dbReference type="EMBL" id="CAG6715666.1"/>
    </source>
</evidence>
<dbReference type="PANTHER" id="PTHR17695">
    <property type="entry name" value="SMALL SUBUNIT PROCESSOME COMPONENT 20 HOMOLOG"/>
    <property type="match status" value="1"/>
</dbReference>
<sequence>MKPKPLRKKEGKTFTFQPFSERITNLNVDIFHRVGHKNEEIDNERETFFYQTIVKWNGLNTSESYNQLCKELTHHVKILPQVIAQKDKLVETLKKYLHLRNEFSLEPTLELIVALAKDLTHQEFFEFFPQIFPLVISLLYCKDYDQIEWAFQCLAYLFKILWKQLVQDIDNVLGLLLPLLHNTQPLYIVNFSAQSFAYVARKIKNRKQFIHLILKALKKSPEGEDGCGTLLFETIKGVSGKLHSCTHSFLTDVVSCLGEQSLDTQCLTRVVSSCLNLIITELEPEQCTIVWTVLHKKLSEFLTAWTADQTSHVEQFLLNILCLMNVMAGYKRGVSITQPKPLIDLVIRMVQDKSLSDPVLAEVVVLAAALQRSPEVKISQEYACQLAYNVLRISQRHLYLDFIERVFSCAGFNTLVLPSLLNFCESASPESDLLQLLTKLILHKVPSIALGSHFDEWRRIALDFTNKKQNRLLSHMTSILSSPHPPSSPDDLVCTILICPHVNAPAPLLSKLHDALKRKVRSHEVDNEQDQTSLYVYTLLVEAVLRIDPGEVKVERVLEVLGSSLNEVCALRTIDLCLSVLDVDVATLDKTLTADLKTLCVNNLCSPYSQIRTLSSHILTLLSPLHSDTESTLFELIHQAETTETNLQSYRDKLNLIHKLESYPSSIALKYMFGVLYVNFSLLWKPVCGNIVALAESMEVKEYWGEYHRMLSELKHAENREPSFISSDLSFVTEHYSALTSFTDKPDHANVRVLLWETLTQMKTLIGQKNRDLAALFLDFVNGEFRRSDAEIARVWDITVHQGEEEGEEEDEEQEEEVEEEEGEDEEDEEEENYLVKRYSSSIQPIS</sequence>
<proteinExistence type="predicted"/>
<dbReference type="InterPro" id="IPR016024">
    <property type="entry name" value="ARM-type_fold"/>
</dbReference>
<dbReference type="InterPro" id="IPR011989">
    <property type="entry name" value="ARM-like"/>
</dbReference>
<dbReference type="PANTHER" id="PTHR17695:SF11">
    <property type="entry name" value="SMALL SUBUNIT PROCESSOME COMPONENT 20 HOMOLOG"/>
    <property type="match status" value="1"/>
</dbReference>
<dbReference type="SUPFAM" id="SSF48371">
    <property type="entry name" value="ARM repeat"/>
    <property type="match status" value="1"/>
</dbReference>
<dbReference type="GO" id="GO:0030686">
    <property type="term" value="C:90S preribosome"/>
    <property type="evidence" value="ECO:0007669"/>
    <property type="project" value="TreeGrafter"/>
</dbReference>
<dbReference type="Gene3D" id="1.25.10.10">
    <property type="entry name" value="Leucine-rich Repeat Variant"/>
    <property type="match status" value="1"/>
</dbReference>
<dbReference type="EMBL" id="HBUF01353449">
    <property type="protein sequence ID" value="CAG6715666.1"/>
    <property type="molecule type" value="Transcribed_RNA"/>
</dbReference>
<organism evidence="2">
    <name type="scientific">Cacopsylla melanoneura</name>
    <dbReference type="NCBI Taxonomy" id="428564"/>
    <lineage>
        <taxon>Eukaryota</taxon>
        <taxon>Metazoa</taxon>
        <taxon>Ecdysozoa</taxon>
        <taxon>Arthropoda</taxon>
        <taxon>Hexapoda</taxon>
        <taxon>Insecta</taxon>
        <taxon>Pterygota</taxon>
        <taxon>Neoptera</taxon>
        <taxon>Paraneoptera</taxon>
        <taxon>Hemiptera</taxon>
        <taxon>Sternorrhyncha</taxon>
        <taxon>Psylloidea</taxon>
        <taxon>Psyllidae</taxon>
        <taxon>Psyllinae</taxon>
        <taxon>Cacopsylla</taxon>
    </lineage>
</organism>
<name>A0A8D8V2J0_9HEMI</name>
<dbReference type="InterPro" id="IPR052575">
    <property type="entry name" value="SSU_processome_comp_20"/>
</dbReference>
<accession>A0A8D8V2J0</accession>
<feature type="region of interest" description="Disordered" evidence="1">
    <location>
        <begin position="801"/>
        <end position="847"/>
    </location>
</feature>
<reference evidence="2" key="1">
    <citation type="submission" date="2021-05" db="EMBL/GenBank/DDBJ databases">
        <authorList>
            <person name="Alioto T."/>
            <person name="Alioto T."/>
            <person name="Gomez Garrido J."/>
        </authorList>
    </citation>
    <scope>NUCLEOTIDE SEQUENCE</scope>
</reference>
<evidence type="ECO:0000256" key="1">
    <source>
        <dbReference type="SAM" id="MobiDB-lite"/>
    </source>
</evidence>